<name>A0A1H1WMS6_9BRAD</name>
<evidence type="ECO:0000313" key="3">
    <source>
        <dbReference type="Proteomes" id="UP000243904"/>
    </source>
</evidence>
<feature type="chain" id="PRO_5009264581" evidence="1">
    <location>
        <begin position="25"/>
        <end position="172"/>
    </location>
</feature>
<feature type="signal peptide" evidence="1">
    <location>
        <begin position="1"/>
        <end position="24"/>
    </location>
</feature>
<reference evidence="3" key="1">
    <citation type="submission" date="2016-10" db="EMBL/GenBank/DDBJ databases">
        <authorList>
            <person name="Varghese N."/>
            <person name="Submissions S."/>
        </authorList>
    </citation>
    <scope>NUCLEOTIDE SEQUENCE [LARGE SCALE GENOMIC DNA]</scope>
    <source>
        <strain evidence="3">GAS369</strain>
    </source>
</reference>
<evidence type="ECO:0000313" key="2">
    <source>
        <dbReference type="EMBL" id="SDS98618.1"/>
    </source>
</evidence>
<accession>A0A1H1WMS6</accession>
<keyword evidence="3" id="KW-1185">Reference proteome</keyword>
<dbReference type="RefSeq" id="WP_244548745.1">
    <property type="nucleotide sequence ID" value="NZ_LT629750.1"/>
</dbReference>
<dbReference type="Proteomes" id="UP000243904">
    <property type="component" value="Chromosome I"/>
</dbReference>
<dbReference type="AlphaFoldDB" id="A0A1H1WMS6"/>
<dbReference type="Pfam" id="PF07813">
    <property type="entry name" value="LTXXQ"/>
    <property type="match status" value="1"/>
</dbReference>
<proteinExistence type="predicted"/>
<dbReference type="InterPro" id="IPR012899">
    <property type="entry name" value="LTXXQ"/>
</dbReference>
<evidence type="ECO:0000256" key="1">
    <source>
        <dbReference type="SAM" id="SignalP"/>
    </source>
</evidence>
<protein>
    <submittedName>
        <fullName evidence="2">Zinc resistance-associated protein</fullName>
    </submittedName>
</protein>
<keyword evidence="1" id="KW-0732">Signal</keyword>
<dbReference type="EMBL" id="LT629750">
    <property type="protein sequence ID" value="SDS98618.1"/>
    <property type="molecule type" value="Genomic_DNA"/>
</dbReference>
<dbReference type="GO" id="GO:0042597">
    <property type="term" value="C:periplasmic space"/>
    <property type="evidence" value="ECO:0007669"/>
    <property type="project" value="InterPro"/>
</dbReference>
<sequence length="172" mass="18637">MRAKSSLRLVLLGALSGLVMQAHAQDATPGGNAPAEADPPSIELYTPADADAVLDARILALKTVLRLTPEQQKLWTPVETAIREIAKRSAERRGERAAAPPPASFVDILERSADAEIVRAQDLKTVVSALKPLAGSLSPEQRRRIPAFLGMRENANGMPQPTAELWIFEEEQ</sequence>
<gene>
    <name evidence="2" type="ORF">SAMN05444158_3934</name>
</gene>
<organism evidence="2 3">
    <name type="scientific">Bradyrhizobium canariense</name>
    <dbReference type="NCBI Taxonomy" id="255045"/>
    <lineage>
        <taxon>Bacteria</taxon>
        <taxon>Pseudomonadati</taxon>
        <taxon>Pseudomonadota</taxon>
        <taxon>Alphaproteobacteria</taxon>
        <taxon>Hyphomicrobiales</taxon>
        <taxon>Nitrobacteraceae</taxon>
        <taxon>Bradyrhizobium</taxon>
    </lineage>
</organism>